<feature type="region of interest" description="Disordered" evidence="1">
    <location>
        <begin position="37"/>
        <end position="70"/>
    </location>
</feature>
<dbReference type="EMBL" id="DS028119">
    <property type="protein sequence ID" value="EEY61214.1"/>
    <property type="molecule type" value="Genomic_DNA"/>
</dbReference>
<dbReference type="RefSeq" id="XP_002908131.1">
    <property type="nucleotide sequence ID" value="XM_002908085.1"/>
</dbReference>
<keyword evidence="3" id="KW-1185">Reference proteome</keyword>
<name>D0MTB7_PHYIT</name>
<gene>
    <name evidence="2" type="ORF">PITG_01465</name>
</gene>
<dbReference type="Proteomes" id="UP000006643">
    <property type="component" value="Unassembled WGS sequence"/>
</dbReference>
<protein>
    <submittedName>
        <fullName evidence="2">Uncharacterized protein</fullName>
    </submittedName>
</protein>
<dbReference type="OrthoDB" id="129920at2759"/>
<proteinExistence type="predicted"/>
<evidence type="ECO:0000313" key="3">
    <source>
        <dbReference type="Proteomes" id="UP000006643"/>
    </source>
</evidence>
<dbReference type="InParanoid" id="D0MTB7"/>
<dbReference type="AlphaFoldDB" id="D0MTB7"/>
<reference evidence="3" key="1">
    <citation type="journal article" date="2009" name="Nature">
        <title>Genome sequence and analysis of the Irish potato famine pathogen Phytophthora infestans.</title>
        <authorList>
            <consortium name="The Broad Institute Genome Sequencing Platform"/>
            <person name="Haas B.J."/>
            <person name="Kamoun S."/>
            <person name="Zody M.C."/>
            <person name="Jiang R.H."/>
            <person name="Handsaker R.E."/>
            <person name="Cano L.M."/>
            <person name="Grabherr M."/>
            <person name="Kodira C.D."/>
            <person name="Raffaele S."/>
            <person name="Torto-Alalibo T."/>
            <person name="Bozkurt T.O."/>
            <person name="Ah-Fong A.M."/>
            <person name="Alvarado L."/>
            <person name="Anderson V.L."/>
            <person name="Armstrong M.R."/>
            <person name="Avrova A."/>
            <person name="Baxter L."/>
            <person name="Beynon J."/>
            <person name="Boevink P.C."/>
            <person name="Bollmann S.R."/>
            <person name="Bos J.I."/>
            <person name="Bulone V."/>
            <person name="Cai G."/>
            <person name="Cakir C."/>
            <person name="Carrington J.C."/>
            <person name="Chawner M."/>
            <person name="Conti L."/>
            <person name="Costanzo S."/>
            <person name="Ewan R."/>
            <person name="Fahlgren N."/>
            <person name="Fischbach M.A."/>
            <person name="Fugelstad J."/>
            <person name="Gilroy E.M."/>
            <person name="Gnerre S."/>
            <person name="Green P.J."/>
            <person name="Grenville-Briggs L.J."/>
            <person name="Griffith J."/>
            <person name="Grunwald N.J."/>
            <person name="Horn K."/>
            <person name="Horner N.R."/>
            <person name="Hu C.H."/>
            <person name="Huitema E."/>
            <person name="Jeong D.H."/>
            <person name="Jones A.M."/>
            <person name="Jones J.D."/>
            <person name="Jones R.W."/>
            <person name="Karlsson E.K."/>
            <person name="Kunjeti S.G."/>
            <person name="Lamour K."/>
            <person name="Liu Z."/>
            <person name="Ma L."/>
            <person name="Maclean D."/>
            <person name="Chibucos M.C."/>
            <person name="McDonald H."/>
            <person name="McWalters J."/>
            <person name="Meijer H.J."/>
            <person name="Morgan W."/>
            <person name="Morris P.F."/>
            <person name="Munro C.A."/>
            <person name="O'Neill K."/>
            <person name="Ospina-Giraldo M."/>
            <person name="Pinzon A."/>
            <person name="Pritchard L."/>
            <person name="Ramsahoye B."/>
            <person name="Ren Q."/>
            <person name="Restrepo S."/>
            <person name="Roy S."/>
            <person name="Sadanandom A."/>
            <person name="Savidor A."/>
            <person name="Schornack S."/>
            <person name="Schwartz D.C."/>
            <person name="Schumann U.D."/>
            <person name="Schwessinger B."/>
            <person name="Seyer L."/>
            <person name="Sharpe T."/>
            <person name="Silvar C."/>
            <person name="Song J."/>
            <person name="Studholme D.J."/>
            <person name="Sykes S."/>
            <person name="Thines M."/>
            <person name="van de Vondervoort P.J."/>
            <person name="Phuntumart V."/>
            <person name="Wawra S."/>
            <person name="Weide R."/>
            <person name="Win J."/>
            <person name="Young C."/>
            <person name="Zhou S."/>
            <person name="Fry W."/>
            <person name="Meyers B.C."/>
            <person name="van West P."/>
            <person name="Ristaino J."/>
            <person name="Govers F."/>
            <person name="Birch P.R."/>
            <person name="Whisson S.C."/>
            <person name="Judelson H.S."/>
            <person name="Nusbaum C."/>
        </authorList>
    </citation>
    <scope>NUCLEOTIDE SEQUENCE [LARGE SCALE GENOMIC DNA]</scope>
    <source>
        <strain evidence="3">T30-4</strain>
    </source>
</reference>
<dbReference type="HOGENOM" id="CLU_1470955_0_0_1"/>
<evidence type="ECO:0000256" key="1">
    <source>
        <dbReference type="SAM" id="MobiDB-lite"/>
    </source>
</evidence>
<accession>D0MTB7</accession>
<dbReference type="VEuPathDB" id="FungiDB:PITG_01465"/>
<sequence length="184" mass="19962">MTPQGTLATHQPRAPGTCLELVNCPKLEMIIDLGSKRHAESNGENSRPNVFEGSASQTSGDTDRPEVQAQEKFSASMEAKVEIMKDQIGLPNSRQRLQQEQTLHTMLNELSAVTPTSSDHAAFLKSRLSILLRRLNELADTTVLPQSQREDASATYVSVGQSTTISPSMAGTIAISDLDIQINS</sequence>
<evidence type="ECO:0000313" key="2">
    <source>
        <dbReference type="EMBL" id="EEY61214.1"/>
    </source>
</evidence>
<dbReference type="GeneID" id="9468828"/>
<organism evidence="2 3">
    <name type="scientific">Phytophthora infestans (strain T30-4)</name>
    <name type="common">Potato late blight agent</name>
    <dbReference type="NCBI Taxonomy" id="403677"/>
    <lineage>
        <taxon>Eukaryota</taxon>
        <taxon>Sar</taxon>
        <taxon>Stramenopiles</taxon>
        <taxon>Oomycota</taxon>
        <taxon>Peronosporomycetes</taxon>
        <taxon>Peronosporales</taxon>
        <taxon>Peronosporaceae</taxon>
        <taxon>Phytophthora</taxon>
    </lineage>
</organism>
<feature type="compositionally biased region" description="Polar residues" evidence="1">
    <location>
        <begin position="42"/>
        <end position="60"/>
    </location>
</feature>
<dbReference type="KEGG" id="pif:PITG_01465"/>